<feature type="chain" id="PRO_5042525893" evidence="2">
    <location>
        <begin position="19"/>
        <end position="561"/>
    </location>
</feature>
<dbReference type="Gene3D" id="3.40.390.10">
    <property type="entry name" value="Collagenase (Catalytic Domain)"/>
    <property type="match status" value="1"/>
</dbReference>
<dbReference type="GO" id="GO:0005886">
    <property type="term" value="C:plasma membrane"/>
    <property type="evidence" value="ECO:0007669"/>
    <property type="project" value="TreeGrafter"/>
</dbReference>
<dbReference type="SUPFAM" id="SSF55486">
    <property type="entry name" value="Metalloproteases ('zincins'), catalytic domain"/>
    <property type="match status" value="1"/>
</dbReference>
<keyword evidence="2" id="KW-0732">Signal</keyword>
<sequence>MRMKMFRVLLACVWLVAGSPLHPLPLMPYKEITQGSYLRQYSVALYDTALLREHRARTRRDVTDSSDSSDSSDGPKSRTRKGPTLDLNVHAFDRLFKMRLAQDNSLFPDDAIFEGTGGRVLEFDTSHVYTGTLHDNERALVYGVVTEDGLFDGTVITGAEEIYIEPATRYLGTGTQYQGTPCHTIAYRSGDVATPLQHSLSLNQPPLENFSLNSLNLTVTINQPQREYQYRSWQPLYQNIKDGGSDAKPGFYPKDARKKDPTASSHNLELLDRLYRERYSRVLSKRTSIDPKKTTCMLYLQADHTFYEHYRSEEACIEVMTRHVQQINSIYRYTDFNQDGESDNISFMIKRIKVHGEGALADPTYRFAGNHGVEEFLELFSEEDYDAFCLSYMFTYRDFEKGTLGLAWTGDLKNAGGVCEKNGVSFKDFGRRGRGGAFRCGQPRVESEKQPSTFLTISQTRKPSPYVHVTALQGQHEILEHGNNHPAQLREARATGSLPRHAGARDRPQLWISSLQPYIPTVLQLAQLITYRVRPPRRLRAASASWNFKRIRESATSTEYR</sequence>
<dbReference type="GO" id="GO:0004222">
    <property type="term" value="F:metalloendopeptidase activity"/>
    <property type="evidence" value="ECO:0007669"/>
    <property type="project" value="TreeGrafter"/>
</dbReference>
<feature type="region of interest" description="Disordered" evidence="1">
    <location>
        <begin position="57"/>
        <end position="83"/>
    </location>
</feature>
<keyword evidence="3" id="KW-1185">Reference proteome</keyword>
<feature type="signal peptide" evidence="2">
    <location>
        <begin position="1"/>
        <end position="18"/>
    </location>
</feature>
<feature type="region of interest" description="Disordered" evidence="1">
    <location>
        <begin position="244"/>
        <end position="263"/>
    </location>
</feature>
<evidence type="ECO:0000256" key="1">
    <source>
        <dbReference type="SAM" id="MobiDB-lite"/>
    </source>
</evidence>
<dbReference type="Pfam" id="PF13688">
    <property type="entry name" value="Reprolysin_5"/>
    <property type="match status" value="1"/>
</dbReference>
<keyword evidence="4" id="KW-0378">Hydrolase</keyword>
<gene>
    <name evidence="4" type="primary">LOC107264542</name>
</gene>
<dbReference type="GO" id="GO:0006509">
    <property type="term" value="P:membrane protein ectodomain proteolysis"/>
    <property type="evidence" value="ECO:0007669"/>
    <property type="project" value="TreeGrafter"/>
</dbReference>
<dbReference type="PANTHER" id="PTHR45702:SF3">
    <property type="entry name" value="KUZBANIAN-LIKE, ISOFORM A"/>
    <property type="match status" value="1"/>
</dbReference>
<accession>A0AAJ7VY68</accession>
<keyword evidence="4" id="KW-0645">Protease</keyword>
<protein>
    <submittedName>
        <fullName evidence="4">Disintegrin and metalloproteinase domain-containing protein 10 isoform X10</fullName>
    </submittedName>
</protein>
<organism evidence="3 4">
    <name type="scientific">Cephus cinctus</name>
    <name type="common">Wheat stem sawfly</name>
    <dbReference type="NCBI Taxonomy" id="211228"/>
    <lineage>
        <taxon>Eukaryota</taxon>
        <taxon>Metazoa</taxon>
        <taxon>Ecdysozoa</taxon>
        <taxon>Arthropoda</taxon>
        <taxon>Hexapoda</taxon>
        <taxon>Insecta</taxon>
        <taxon>Pterygota</taxon>
        <taxon>Neoptera</taxon>
        <taxon>Endopterygota</taxon>
        <taxon>Hymenoptera</taxon>
        <taxon>Cephoidea</taxon>
        <taxon>Cephidae</taxon>
        <taxon>Cephus</taxon>
    </lineage>
</organism>
<dbReference type="GO" id="GO:0007219">
    <property type="term" value="P:Notch signaling pathway"/>
    <property type="evidence" value="ECO:0007669"/>
    <property type="project" value="TreeGrafter"/>
</dbReference>
<dbReference type="GeneID" id="107264542"/>
<dbReference type="CTD" id="47173"/>
<dbReference type="InterPro" id="IPR051489">
    <property type="entry name" value="ADAM_Metalloproteinase"/>
</dbReference>
<evidence type="ECO:0000313" key="3">
    <source>
        <dbReference type="Proteomes" id="UP000694920"/>
    </source>
</evidence>
<evidence type="ECO:0000256" key="2">
    <source>
        <dbReference type="SAM" id="SignalP"/>
    </source>
</evidence>
<dbReference type="AlphaFoldDB" id="A0AAJ7VY68"/>
<reference evidence="4" key="1">
    <citation type="submission" date="2025-08" db="UniProtKB">
        <authorList>
            <consortium name="RefSeq"/>
        </authorList>
    </citation>
    <scope>IDENTIFICATION</scope>
</reference>
<name>A0AAJ7VY68_CEPCN</name>
<proteinExistence type="predicted"/>
<evidence type="ECO:0000313" key="4">
    <source>
        <dbReference type="RefSeq" id="XP_024937549.1"/>
    </source>
</evidence>
<keyword evidence="4" id="KW-0482">Metalloprotease</keyword>
<dbReference type="Proteomes" id="UP000694920">
    <property type="component" value="Unplaced"/>
</dbReference>
<dbReference type="PANTHER" id="PTHR45702">
    <property type="entry name" value="ADAM10/ADAM17 METALLOPEPTIDASE FAMILY MEMBER"/>
    <property type="match status" value="1"/>
</dbReference>
<dbReference type="RefSeq" id="XP_024937549.1">
    <property type="nucleotide sequence ID" value="XM_025081781.1"/>
</dbReference>
<dbReference type="InterPro" id="IPR024079">
    <property type="entry name" value="MetalloPept_cat_dom_sf"/>
</dbReference>